<evidence type="ECO:0000256" key="1">
    <source>
        <dbReference type="ARBA" id="ARBA00022670"/>
    </source>
</evidence>
<dbReference type="InterPro" id="IPR015500">
    <property type="entry name" value="Peptidase_S8_subtilisin-rel"/>
</dbReference>
<evidence type="ECO:0000256" key="4">
    <source>
        <dbReference type="SAM" id="MobiDB-lite"/>
    </source>
</evidence>
<feature type="region of interest" description="Disordered" evidence="4">
    <location>
        <begin position="935"/>
        <end position="956"/>
    </location>
</feature>
<dbReference type="Gene3D" id="1.25.40.20">
    <property type="entry name" value="Ankyrin repeat-containing domain"/>
    <property type="match status" value="1"/>
</dbReference>
<evidence type="ECO:0000313" key="6">
    <source>
        <dbReference type="EMBL" id="KAL1882838.1"/>
    </source>
</evidence>
<keyword evidence="1" id="KW-0645">Protease</keyword>
<reference evidence="6 7" key="1">
    <citation type="journal article" date="2024" name="IMA Fungus">
        <title>IMA Genome - F19 : A genome assembly and annotation guide to empower mycologists, including annotated draft genome sequences of Ceratocystis pirilliformis, Diaporthe australafricana, Fusarium ophioides, Paecilomyces lecythidis, and Sporothrix stenoceras.</title>
        <authorList>
            <person name="Aylward J."/>
            <person name="Wilson A.M."/>
            <person name="Visagie C.M."/>
            <person name="Spraker J."/>
            <person name="Barnes I."/>
            <person name="Buitendag C."/>
            <person name="Ceriani C."/>
            <person name="Del Mar Angel L."/>
            <person name="du Plessis D."/>
            <person name="Fuchs T."/>
            <person name="Gasser K."/>
            <person name="Kramer D."/>
            <person name="Li W."/>
            <person name="Munsamy K."/>
            <person name="Piso A."/>
            <person name="Price J.L."/>
            <person name="Sonnekus B."/>
            <person name="Thomas C."/>
            <person name="van der Nest A."/>
            <person name="van Dijk A."/>
            <person name="van Heerden A."/>
            <person name="van Vuuren N."/>
            <person name="Yilmaz N."/>
            <person name="Duong T.A."/>
            <person name="van der Merwe N.A."/>
            <person name="Wingfield M.J."/>
            <person name="Wingfield B.D."/>
        </authorList>
    </citation>
    <scope>NUCLEOTIDE SEQUENCE [LARGE SCALE GENOMIC DNA]</scope>
    <source>
        <strain evidence="6 7">CMW 18300</strain>
    </source>
</reference>
<keyword evidence="3" id="KW-0720">Serine protease</keyword>
<evidence type="ECO:0000259" key="5">
    <source>
        <dbReference type="Pfam" id="PF00082"/>
    </source>
</evidence>
<dbReference type="EMBL" id="JAWRVE010000003">
    <property type="protein sequence ID" value="KAL1882838.1"/>
    <property type="molecule type" value="Genomic_DNA"/>
</dbReference>
<feature type="region of interest" description="Disordered" evidence="4">
    <location>
        <begin position="1"/>
        <end position="56"/>
    </location>
</feature>
<feature type="compositionally biased region" description="Acidic residues" evidence="4">
    <location>
        <begin position="32"/>
        <end position="47"/>
    </location>
</feature>
<evidence type="ECO:0000256" key="3">
    <source>
        <dbReference type="ARBA" id="ARBA00022825"/>
    </source>
</evidence>
<dbReference type="Proteomes" id="UP001583177">
    <property type="component" value="Unassembled WGS sequence"/>
</dbReference>
<gene>
    <name evidence="6" type="ORF">Daus18300_000476</name>
</gene>
<proteinExistence type="predicted"/>
<dbReference type="InterPro" id="IPR000209">
    <property type="entry name" value="Peptidase_S8/S53_dom"/>
</dbReference>
<feature type="region of interest" description="Disordered" evidence="4">
    <location>
        <begin position="711"/>
        <end position="736"/>
    </location>
</feature>
<dbReference type="SUPFAM" id="SSF52743">
    <property type="entry name" value="Subtilisin-like"/>
    <property type="match status" value="1"/>
</dbReference>
<accession>A0ABR3Y4T7</accession>
<comment type="caution">
    <text evidence="6">The sequence shown here is derived from an EMBL/GenBank/DDBJ whole genome shotgun (WGS) entry which is preliminary data.</text>
</comment>
<evidence type="ECO:0000313" key="7">
    <source>
        <dbReference type="Proteomes" id="UP001583177"/>
    </source>
</evidence>
<name>A0ABR3Y4T7_9PEZI</name>
<keyword evidence="2" id="KW-0378">Hydrolase</keyword>
<evidence type="ECO:0000256" key="2">
    <source>
        <dbReference type="ARBA" id="ARBA00022801"/>
    </source>
</evidence>
<dbReference type="InterPro" id="IPR036852">
    <property type="entry name" value="Peptidase_S8/S53_dom_sf"/>
</dbReference>
<protein>
    <recommendedName>
        <fullName evidence="5">Peptidase S8/S53 domain-containing protein</fullName>
    </recommendedName>
</protein>
<dbReference type="PRINTS" id="PR00723">
    <property type="entry name" value="SUBTILISIN"/>
</dbReference>
<sequence>MASNQERPQGSPTSSVPIRVPRASSFYQDGQEQWDFEGGSEENFSDPEDTRQPSPAITSTAQSLTIEQERANIWRDITEKGKSYDSLENFKAIYEERLRRCCGPDGKDKNKTILHWLPSHLWEDHVSPNHLEWLVSTIIAFNPLIICEQTNDTQKLNCLHVALEAKRVILVRLICEQSLKHSAESLLVRQTISQGNDHKENSLHMAIRQEEPDLSLIQFLVENADKNAISMQRLGRDLENETEDLNTPLHDLVHIDRVLEVGYMKVLAQMVKKCPEALKISNGAKETPFLFHVATRFKKNNNWAGLEFLKPNSSATQRSKKGAYPTAPEDTSQEMVKIAKVGSYLLDQCCSQFPYEEACICLYGDKKFEQNISFQPASPVDLRTGVAHDFLNFYPILSYVELTLVQPHGSFGIHTGTPGASLISTRQSAKDSWKRSESVKKIFEWLYDKKKVRRILKLVVIDDAALPCSDSTFEDCLQGFDIRYLNWNKEDLCIDTLRSAGLSNVKELWLSWSGRNSVLHSWSSKESGLPKLGQGIESDRDEVNFNNFKRRLQKNTSELQFDPYRQGMTKKITAALDDELKAARKKLKEQMLTWTGSPNYAVMARVRPEDPPPSLEATISLFDARINDYFKKMNNIREIKVNMSVPVAISEGKSPPFGEHREPGHKWIDAASRLATAVGKAAANNKDRTSGMRPIKVAIIDDGVTPGHLTRPSALQDGWPFSGPERKQSRPRPYYHSEKGHGTKMARLILLICPHASLYVAKVDMHKDSDASVASSAAEAIEWAIEKEVDIISMSWTIKRVKSGPFNNRNGITSLELAIQAAANKDTLMFCAVQDAAHYEPDESFPSYSDTTKLMIVGSADQNGEPSVFVRKDSANYLFPGEISLPTILDEKDKGSSVATAVAAGMAAMILWCDEYRRLGTKEAVTVTNKSVAKAGDHREPEYAGTTPSKVREPARSTAAEWNFRQDRRMNHLFNELKPSADDRFVDITNVIDEVLRETDEYHNDSQGTQAEVSCAETFIEKCRTSLRTKLR</sequence>
<feature type="compositionally biased region" description="Polar residues" evidence="4">
    <location>
        <begin position="1"/>
        <end position="16"/>
    </location>
</feature>
<dbReference type="InterPro" id="IPR036770">
    <property type="entry name" value="Ankyrin_rpt-contain_sf"/>
</dbReference>
<dbReference type="Gene3D" id="3.40.50.200">
    <property type="entry name" value="Peptidase S8/S53 domain"/>
    <property type="match status" value="1"/>
</dbReference>
<dbReference type="Pfam" id="PF00082">
    <property type="entry name" value="Peptidase_S8"/>
    <property type="match status" value="1"/>
</dbReference>
<feature type="domain" description="Peptidase S8/S53" evidence="5">
    <location>
        <begin position="695"/>
        <end position="911"/>
    </location>
</feature>
<keyword evidence="7" id="KW-1185">Reference proteome</keyword>
<organism evidence="6 7">
    <name type="scientific">Diaporthe australafricana</name>
    <dbReference type="NCBI Taxonomy" id="127596"/>
    <lineage>
        <taxon>Eukaryota</taxon>
        <taxon>Fungi</taxon>
        <taxon>Dikarya</taxon>
        <taxon>Ascomycota</taxon>
        <taxon>Pezizomycotina</taxon>
        <taxon>Sordariomycetes</taxon>
        <taxon>Sordariomycetidae</taxon>
        <taxon>Diaporthales</taxon>
        <taxon>Diaporthaceae</taxon>
        <taxon>Diaporthe</taxon>
    </lineage>
</organism>